<evidence type="ECO:0000313" key="5">
    <source>
        <dbReference type="EMBL" id="SOQ53469.1"/>
    </source>
</evidence>
<comment type="similarity">
    <text evidence="1">Belongs to the pym family.</text>
</comment>
<accession>A0A2H1WK89</accession>
<dbReference type="Pfam" id="PF09282">
    <property type="entry name" value="Mago-bind"/>
    <property type="match status" value="1"/>
</dbReference>
<feature type="region of interest" description="Disordered" evidence="3">
    <location>
        <begin position="115"/>
        <end position="138"/>
    </location>
</feature>
<protein>
    <recommendedName>
        <fullName evidence="2">Partner of Y14 and mago</fullName>
    </recommendedName>
</protein>
<organism evidence="5">
    <name type="scientific">Spodoptera frugiperda</name>
    <name type="common">Fall armyworm</name>
    <dbReference type="NCBI Taxonomy" id="7108"/>
    <lineage>
        <taxon>Eukaryota</taxon>
        <taxon>Metazoa</taxon>
        <taxon>Ecdysozoa</taxon>
        <taxon>Arthropoda</taxon>
        <taxon>Hexapoda</taxon>
        <taxon>Insecta</taxon>
        <taxon>Pterygota</taxon>
        <taxon>Neoptera</taxon>
        <taxon>Endopterygota</taxon>
        <taxon>Lepidoptera</taxon>
        <taxon>Glossata</taxon>
        <taxon>Ditrysia</taxon>
        <taxon>Noctuoidea</taxon>
        <taxon>Noctuidae</taxon>
        <taxon>Amphipyrinae</taxon>
        <taxon>Spodoptera</taxon>
    </lineage>
</organism>
<dbReference type="InterPro" id="IPR039333">
    <property type="entry name" value="PYM1"/>
</dbReference>
<feature type="compositionally biased region" description="Low complexity" evidence="3">
    <location>
        <begin position="122"/>
        <end position="135"/>
    </location>
</feature>
<dbReference type="SMART" id="SM01273">
    <property type="entry name" value="Mago-bind"/>
    <property type="match status" value="1"/>
</dbReference>
<dbReference type="EMBL" id="ODYU01009206">
    <property type="protein sequence ID" value="SOQ53469.1"/>
    <property type="molecule type" value="Genomic_DNA"/>
</dbReference>
<feature type="domain" description="WIBG Mago-binding" evidence="4">
    <location>
        <begin position="12"/>
        <end position="38"/>
    </location>
</feature>
<gene>
    <name evidence="5" type="ORF">SFRICE_007003</name>
</gene>
<evidence type="ECO:0000256" key="3">
    <source>
        <dbReference type="SAM" id="MobiDB-lite"/>
    </source>
</evidence>
<dbReference type="AlphaFoldDB" id="A0A2H1WK89"/>
<dbReference type="GO" id="GO:0003723">
    <property type="term" value="F:RNA binding"/>
    <property type="evidence" value="ECO:0007669"/>
    <property type="project" value="TreeGrafter"/>
</dbReference>
<evidence type="ECO:0000256" key="1">
    <source>
        <dbReference type="ARBA" id="ARBA00009394"/>
    </source>
</evidence>
<dbReference type="GO" id="GO:0035145">
    <property type="term" value="C:exon-exon junction complex"/>
    <property type="evidence" value="ECO:0007669"/>
    <property type="project" value="TreeGrafter"/>
</dbReference>
<dbReference type="GO" id="GO:1903259">
    <property type="term" value="P:exon-exon junction complex disassembly"/>
    <property type="evidence" value="ECO:0007669"/>
    <property type="project" value="InterPro"/>
</dbReference>
<dbReference type="SUPFAM" id="SSF101931">
    <property type="entry name" value="Pym (Within the bgcn gene intron protein, WIBG), N-terminal domain"/>
    <property type="match status" value="1"/>
</dbReference>
<dbReference type="PANTHER" id="PTHR22959:SF0">
    <property type="entry name" value="PARTNER OF Y14 AND MAGO"/>
    <property type="match status" value="1"/>
</dbReference>
<reference evidence="5" key="1">
    <citation type="submission" date="2016-07" db="EMBL/GenBank/DDBJ databases">
        <authorList>
            <person name="Bretaudeau A."/>
        </authorList>
    </citation>
    <scope>NUCLEOTIDE SEQUENCE</scope>
    <source>
        <strain evidence="5">Rice</strain>
        <tissue evidence="5">Whole body</tissue>
    </source>
</reference>
<sequence length="191" mass="21417">MATTAYEHDADGCKFIPATQRPDGTWRKPRRIKDGYVPQEEVPLYESKGKQFKARQNTGLPVGLPPEVAAQAQKKKNNNPGVIQPIPGMLINVDKKKKKKKSGADEAAEKLAKCEITEPNFSTPSPSTPTNSATDPVKRLKNLRKKLREIETLEEKIKSGLLKTPDKDQKEKMSKKNDIIKEIELLEKNSE</sequence>
<proteinExistence type="inferred from homology"/>
<name>A0A2H1WK89_SPOFR</name>
<evidence type="ECO:0000259" key="4">
    <source>
        <dbReference type="SMART" id="SM01273"/>
    </source>
</evidence>
<dbReference type="PANTHER" id="PTHR22959">
    <property type="entry name" value="PYM PROTEIN"/>
    <property type="match status" value="1"/>
</dbReference>
<dbReference type="InterPro" id="IPR036348">
    <property type="entry name" value="WIBG_N_sf"/>
</dbReference>
<dbReference type="GO" id="GO:0005737">
    <property type="term" value="C:cytoplasm"/>
    <property type="evidence" value="ECO:0007669"/>
    <property type="project" value="TreeGrafter"/>
</dbReference>
<dbReference type="InterPro" id="IPR015362">
    <property type="entry name" value="WIBG_mago-bd"/>
</dbReference>
<evidence type="ECO:0000256" key="2">
    <source>
        <dbReference type="ARBA" id="ARBA00018898"/>
    </source>
</evidence>